<evidence type="ECO:0000313" key="1">
    <source>
        <dbReference type="EMBL" id="SFN99775.1"/>
    </source>
</evidence>
<accession>A0A1I5DKH1</accession>
<evidence type="ECO:0000313" key="2">
    <source>
        <dbReference type="Proteomes" id="UP000199011"/>
    </source>
</evidence>
<dbReference type="AlphaFoldDB" id="A0A1I5DKH1"/>
<dbReference type="PROSITE" id="PS51274">
    <property type="entry name" value="GATASE_COBBQ"/>
    <property type="match status" value="1"/>
</dbReference>
<protein>
    <submittedName>
        <fullName evidence="1">Uncharacterized protein</fullName>
    </submittedName>
</protein>
<organism evidence="1 2">
    <name type="scientific">Xenorhabdus japonica</name>
    <dbReference type="NCBI Taxonomy" id="53341"/>
    <lineage>
        <taxon>Bacteria</taxon>
        <taxon>Pseudomonadati</taxon>
        <taxon>Pseudomonadota</taxon>
        <taxon>Gammaproteobacteria</taxon>
        <taxon>Enterobacterales</taxon>
        <taxon>Morganellaceae</taxon>
        <taxon>Xenorhabdus</taxon>
    </lineage>
</organism>
<name>A0A1I5DKH1_9GAMM</name>
<gene>
    <name evidence="1" type="ORF">SAMN05421579_14212</name>
</gene>
<reference evidence="2" key="1">
    <citation type="submission" date="2016-10" db="EMBL/GenBank/DDBJ databases">
        <authorList>
            <person name="Varghese N."/>
            <person name="Submissions S."/>
        </authorList>
    </citation>
    <scope>NUCLEOTIDE SEQUENCE [LARGE SCALE GENOMIC DNA]</scope>
    <source>
        <strain evidence="2">DSM 16522</strain>
    </source>
</reference>
<sequence>MGKNTSAICGGFQYRRQRLINLLVANVSSFVRCISPLKGTGIFE</sequence>
<keyword evidence="2" id="KW-1185">Reference proteome</keyword>
<dbReference type="EMBL" id="FOVO01000042">
    <property type="protein sequence ID" value="SFN99775.1"/>
    <property type="molecule type" value="Genomic_DNA"/>
</dbReference>
<dbReference type="Proteomes" id="UP000199011">
    <property type="component" value="Unassembled WGS sequence"/>
</dbReference>
<proteinExistence type="predicted"/>